<feature type="binding site" evidence="8">
    <location>
        <position position="239"/>
    </location>
    <ligand>
        <name>shikimate</name>
        <dbReference type="ChEBI" id="CHEBI:36208"/>
    </ligand>
</feature>
<feature type="binding site" evidence="8">
    <location>
        <begin position="148"/>
        <end position="153"/>
    </location>
    <ligand>
        <name>NADP(+)</name>
        <dbReference type="ChEBI" id="CHEBI:58349"/>
    </ligand>
</feature>
<dbReference type="Proteomes" id="UP000646308">
    <property type="component" value="Unassembled WGS sequence"/>
</dbReference>
<feature type="binding site" evidence="8">
    <location>
        <position position="100"/>
    </location>
    <ligand>
        <name>shikimate</name>
        <dbReference type="ChEBI" id="CHEBI:36208"/>
    </ligand>
</feature>
<keyword evidence="6 8" id="KW-0057">Aromatic amino acid biosynthesis</keyword>
<dbReference type="RefSeq" id="WP_060551162.1">
    <property type="nucleotide sequence ID" value="NZ_CP009623.1"/>
</dbReference>
<comment type="function">
    <text evidence="8">Involved in the biosynthesis of the chorismate, which leads to the biosynthesis of aromatic amino acids. Catalyzes the reversible NADPH linked reduction of 3-dehydroshikimate (DHSA) to yield shikimate (SA).</text>
</comment>
<keyword evidence="4 8" id="KW-0521">NADP</keyword>
<dbReference type="EC" id="1.1.1.25" evidence="2 8"/>
<dbReference type="GO" id="GO:0008652">
    <property type="term" value="P:amino acid biosynthetic process"/>
    <property type="evidence" value="ECO:0007669"/>
    <property type="project" value="UniProtKB-KW"/>
</dbReference>
<dbReference type="PANTHER" id="PTHR21089">
    <property type="entry name" value="SHIKIMATE DEHYDROGENASE"/>
    <property type="match status" value="1"/>
</dbReference>
<dbReference type="InterPro" id="IPR046346">
    <property type="entry name" value="Aminoacid_DH-like_N_sf"/>
</dbReference>
<dbReference type="OrthoDB" id="9792692at2"/>
<dbReference type="AlphaFoldDB" id="A0A2T4MJB6"/>
<dbReference type="GO" id="GO:0009073">
    <property type="term" value="P:aromatic amino acid family biosynthetic process"/>
    <property type="evidence" value="ECO:0007669"/>
    <property type="project" value="UniProtKB-KW"/>
</dbReference>
<dbReference type="InterPro" id="IPR006151">
    <property type="entry name" value="Shikm_DH/Glu-tRNA_Rdtase"/>
</dbReference>
<evidence type="ECO:0000259" key="9">
    <source>
        <dbReference type="Pfam" id="PF01488"/>
    </source>
</evidence>
<evidence type="ECO:0000256" key="7">
    <source>
        <dbReference type="ARBA" id="ARBA00049442"/>
    </source>
</evidence>
<protein>
    <recommendedName>
        <fullName evidence="2 8">Shikimate dehydrogenase (NADP(+))</fullName>
        <shortName evidence="8">SDH</shortName>
        <ecNumber evidence="2 8">1.1.1.25</ecNumber>
    </recommendedName>
</protein>
<evidence type="ECO:0000313" key="15">
    <source>
        <dbReference type="Proteomes" id="UP000646308"/>
    </source>
</evidence>
<accession>A0A2T4MJB6</accession>
<evidence type="ECO:0000313" key="12">
    <source>
        <dbReference type="EMBL" id="NJI03399.1"/>
    </source>
</evidence>
<dbReference type="Gene3D" id="3.40.50.10860">
    <property type="entry name" value="Leucine Dehydrogenase, chain A, domain 1"/>
    <property type="match status" value="1"/>
</dbReference>
<dbReference type="Pfam" id="PF08501">
    <property type="entry name" value="Shikimate_dh_N"/>
    <property type="match status" value="1"/>
</dbReference>
<dbReference type="NCBIfam" id="TIGR00507">
    <property type="entry name" value="aroE"/>
    <property type="match status" value="1"/>
</dbReference>
<feature type="binding site" evidence="8">
    <location>
        <position position="85"/>
    </location>
    <ligand>
        <name>shikimate</name>
        <dbReference type="ChEBI" id="CHEBI:36208"/>
    </ligand>
</feature>
<proteinExistence type="inferred from homology"/>
<dbReference type="Proteomes" id="UP000195208">
    <property type="component" value="Unassembled WGS sequence"/>
</dbReference>
<feature type="binding site" evidence="8">
    <location>
        <position position="209"/>
    </location>
    <ligand>
        <name>NADP(+)</name>
        <dbReference type="ChEBI" id="CHEBI:58349"/>
    </ligand>
</feature>
<feature type="domain" description="SDH C-terminal" evidence="11">
    <location>
        <begin position="232"/>
        <end position="262"/>
    </location>
</feature>
<name>A0A2T4MJB6_9STAP</name>
<evidence type="ECO:0000256" key="2">
    <source>
        <dbReference type="ARBA" id="ARBA00012962"/>
    </source>
</evidence>
<dbReference type="GO" id="GO:0009423">
    <property type="term" value="P:chorismate biosynthetic process"/>
    <property type="evidence" value="ECO:0007669"/>
    <property type="project" value="UniProtKB-UniRule"/>
</dbReference>
<dbReference type="SUPFAM" id="SSF51735">
    <property type="entry name" value="NAD(P)-binding Rossmann-fold domains"/>
    <property type="match status" value="1"/>
</dbReference>
<evidence type="ECO:0000256" key="8">
    <source>
        <dbReference type="HAMAP-Rule" id="MF_00222"/>
    </source>
</evidence>
<keyword evidence="3 8" id="KW-0028">Amino-acid biosynthesis</keyword>
<feature type="domain" description="Quinate/shikimate 5-dehydrogenase/glutamyl-tRNA reductase" evidence="9">
    <location>
        <begin position="111"/>
        <end position="183"/>
    </location>
</feature>
<dbReference type="GeneID" id="57691705"/>
<feature type="domain" description="Shikimate dehydrogenase substrate binding N-terminal" evidence="10">
    <location>
        <begin position="5"/>
        <end position="87"/>
    </location>
</feature>
<dbReference type="InterPro" id="IPR011342">
    <property type="entry name" value="Shikimate_DH"/>
</dbReference>
<gene>
    <name evidence="8 12" type="primary">aroE</name>
    <name evidence="13" type="ORF">B9M88_03245</name>
    <name evidence="12" type="ORF">GLV84_11225</name>
</gene>
<keyword evidence="14" id="KW-1185">Reference proteome</keyword>
<dbReference type="InterPro" id="IPR013708">
    <property type="entry name" value="Shikimate_DH-bd_N"/>
</dbReference>
<dbReference type="EMBL" id="WMFL01000085">
    <property type="protein sequence ID" value="NJI03399.1"/>
    <property type="molecule type" value="Genomic_DNA"/>
</dbReference>
<dbReference type="GO" id="GO:0050661">
    <property type="term" value="F:NADP binding"/>
    <property type="evidence" value="ECO:0007669"/>
    <property type="project" value="InterPro"/>
</dbReference>
<dbReference type="EMBL" id="NEFX01000004">
    <property type="protein sequence ID" value="OTW31766.1"/>
    <property type="molecule type" value="Genomic_DNA"/>
</dbReference>
<evidence type="ECO:0000256" key="1">
    <source>
        <dbReference type="ARBA" id="ARBA00004871"/>
    </source>
</evidence>
<feature type="binding site" evidence="8">
    <location>
        <position position="76"/>
    </location>
    <ligand>
        <name>NADP(+)</name>
        <dbReference type="ChEBI" id="CHEBI:58349"/>
    </ligand>
</feature>
<dbReference type="InterPro" id="IPR022893">
    <property type="entry name" value="Shikimate_DH_fam"/>
</dbReference>
<comment type="pathway">
    <text evidence="1 8">Metabolic intermediate biosynthesis; chorismate biosynthesis; chorismate from D-erythrose 4-phosphate and phosphoenolpyruvate: step 4/7.</text>
</comment>
<evidence type="ECO:0000259" key="10">
    <source>
        <dbReference type="Pfam" id="PF08501"/>
    </source>
</evidence>
<dbReference type="GO" id="GO:0004764">
    <property type="term" value="F:shikimate 3-dehydrogenase (NADP+) activity"/>
    <property type="evidence" value="ECO:0007669"/>
    <property type="project" value="UniProtKB-UniRule"/>
</dbReference>
<dbReference type="KEGG" id="sagq:EP23_03845"/>
<comment type="catalytic activity">
    <reaction evidence="7 8">
        <text>shikimate + NADP(+) = 3-dehydroshikimate + NADPH + H(+)</text>
        <dbReference type="Rhea" id="RHEA:17737"/>
        <dbReference type="ChEBI" id="CHEBI:15378"/>
        <dbReference type="ChEBI" id="CHEBI:16630"/>
        <dbReference type="ChEBI" id="CHEBI:36208"/>
        <dbReference type="ChEBI" id="CHEBI:57783"/>
        <dbReference type="ChEBI" id="CHEBI:58349"/>
        <dbReference type="EC" id="1.1.1.25"/>
    </reaction>
</comment>
<evidence type="ECO:0000313" key="13">
    <source>
        <dbReference type="EMBL" id="OTW31766.1"/>
    </source>
</evidence>
<feature type="binding site" evidence="8">
    <location>
        <position position="60"/>
    </location>
    <ligand>
        <name>shikimate</name>
        <dbReference type="ChEBI" id="CHEBI:36208"/>
    </ligand>
</feature>
<evidence type="ECO:0000256" key="4">
    <source>
        <dbReference type="ARBA" id="ARBA00022857"/>
    </source>
</evidence>
<dbReference type="GO" id="GO:0019632">
    <property type="term" value="P:shikimate metabolic process"/>
    <property type="evidence" value="ECO:0007669"/>
    <property type="project" value="InterPro"/>
</dbReference>
<feature type="binding site" evidence="8">
    <location>
        <position position="232"/>
    </location>
    <ligand>
        <name>NADP(+)</name>
        <dbReference type="ChEBI" id="CHEBI:58349"/>
    </ligand>
</feature>
<comment type="similarity">
    <text evidence="8">Belongs to the shikimate dehydrogenase family.</text>
</comment>
<evidence type="ECO:0000256" key="5">
    <source>
        <dbReference type="ARBA" id="ARBA00023002"/>
    </source>
</evidence>
<reference evidence="13 14" key="1">
    <citation type="submission" date="2017-04" db="EMBL/GenBank/DDBJ databases">
        <title>Staphylococcus agnetis, a potential pathogen in the broiler production.</title>
        <authorList>
            <person name="Poulsen L."/>
        </authorList>
    </citation>
    <scope>NUCLEOTIDE SEQUENCE [LARGE SCALE GENOMIC DNA]</scope>
    <source>
        <strain evidence="13 14">723_310714_2_2_spleen</strain>
    </source>
</reference>
<sequence>MKFAVIGHPIQHSLSPLMHHANFQSLKMDAEYEALNIPVEHFHHIKDTINSRQLNGFNVTIPHKERIIPYLDVLSDEAKEMGAVNTVVVKDDKWIGYNTDGIGFVKGLESYYGELKKAKILILGAGGASKGIAYQLKQRTSYPIYVANRTMARFDSWSFEINAIPLEDVNTIASQFDIIINTTPLGMGQSHESIMTLKNLKPNALVADIIYTPLITPFLATARQNGYDIYNGLDMFVYQGAESFNIWTQRKADVKAMKTAVLTKLNSK</sequence>
<feature type="binding site" evidence="8">
    <location>
        <position position="211"/>
    </location>
    <ligand>
        <name>shikimate</name>
        <dbReference type="ChEBI" id="CHEBI:36208"/>
    </ligand>
</feature>
<evidence type="ECO:0000313" key="14">
    <source>
        <dbReference type="Proteomes" id="UP000195208"/>
    </source>
</evidence>
<dbReference type="GO" id="GO:0005829">
    <property type="term" value="C:cytosol"/>
    <property type="evidence" value="ECO:0007669"/>
    <property type="project" value="TreeGrafter"/>
</dbReference>
<dbReference type="Pfam" id="PF18317">
    <property type="entry name" value="SDH_C"/>
    <property type="match status" value="1"/>
</dbReference>
<dbReference type="HAMAP" id="MF_00222">
    <property type="entry name" value="Shikimate_DH_AroE"/>
    <property type="match status" value="1"/>
</dbReference>
<organism evidence="12 15">
    <name type="scientific">Staphylococcus agnetis</name>
    <dbReference type="NCBI Taxonomy" id="985762"/>
    <lineage>
        <taxon>Bacteria</taxon>
        <taxon>Bacillati</taxon>
        <taxon>Bacillota</taxon>
        <taxon>Bacilli</taxon>
        <taxon>Bacillales</taxon>
        <taxon>Staphylococcaceae</taxon>
        <taxon>Staphylococcus</taxon>
    </lineage>
</organism>
<dbReference type="InterPro" id="IPR036291">
    <property type="entry name" value="NAD(P)-bd_dom_sf"/>
</dbReference>
<dbReference type="PANTHER" id="PTHR21089:SF1">
    <property type="entry name" value="BIFUNCTIONAL 3-DEHYDROQUINATE DEHYDRATASE_SHIKIMATE DEHYDROGENASE, CHLOROPLASTIC"/>
    <property type="match status" value="1"/>
</dbReference>
<evidence type="ECO:0000256" key="6">
    <source>
        <dbReference type="ARBA" id="ARBA00023141"/>
    </source>
</evidence>
<keyword evidence="5 8" id="KW-0560">Oxidoreductase</keyword>
<evidence type="ECO:0000256" key="3">
    <source>
        <dbReference type="ARBA" id="ARBA00022605"/>
    </source>
</evidence>
<feature type="binding site" evidence="8">
    <location>
        <begin position="124"/>
        <end position="128"/>
    </location>
    <ligand>
        <name>NADP(+)</name>
        <dbReference type="ChEBI" id="CHEBI:58349"/>
    </ligand>
</feature>
<dbReference type="SUPFAM" id="SSF53223">
    <property type="entry name" value="Aminoacid dehydrogenase-like, N-terminal domain"/>
    <property type="match status" value="1"/>
</dbReference>
<dbReference type="FunFam" id="3.40.50.10860:FF:000016">
    <property type="entry name" value="Shikimate dehydrogenase (NADP(+))"/>
    <property type="match status" value="1"/>
</dbReference>
<comment type="subunit">
    <text evidence="8">Homodimer.</text>
</comment>
<feature type="active site" description="Proton acceptor" evidence="8">
    <location>
        <position position="64"/>
    </location>
</feature>
<comment type="caution">
    <text evidence="12">The sequence shown here is derived from an EMBL/GenBank/DDBJ whole genome shotgun (WGS) entry which is preliminary data.</text>
</comment>
<dbReference type="Gene3D" id="3.40.50.720">
    <property type="entry name" value="NAD(P)-binding Rossmann-like Domain"/>
    <property type="match status" value="1"/>
</dbReference>
<evidence type="ECO:0000259" key="11">
    <source>
        <dbReference type="Pfam" id="PF18317"/>
    </source>
</evidence>
<dbReference type="CDD" id="cd01065">
    <property type="entry name" value="NAD_bind_Shikimate_DH"/>
    <property type="match status" value="1"/>
</dbReference>
<reference evidence="12" key="2">
    <citation type="submission" date="2019-11" db="EMBL/GenBank/DDBJ databases">
        <title>Whole genome comparisons of Staphylococcus agnetis isolates from cattle and chickens.</title>
        <authorList>
            <person name="Rhoads D."/>
            <person name="Shwani A."/>
            <person name="Adkins P."/>
            <person name="Calcutt M."/>
            <person name="Middleton J."/>
        </authorList>
    </citation>
    <scope>NUCLEOTIDE SEQUENCE</scope>
    <source>
        <strain evidence="12">1387</strain>
    </source>
</reference>
<feature type="binding site" evidence="8">
    <location>
        <begin position="13"/>
        <end position="15"/>
    </location>
    <ligand>
        <name>shikimate</name>
        <dbReference type="ChEBI" id="CHEBI:36208"/>
    </ligand>
</feature>
<dbReference type="InterPro" id="IPR041121">
    <property type="entry name" value="SDH_C"/>
</dbReference>
<dbReference type="Pfam" id="PF01488">
    <property type="entry name" value="Shikimate_DH"/>
    <property type="match status" value="1"/>
</dbReference>